<organism evidence="2 3">
    <name type="scientific">Mytilus coruscus</name>
    <name type="common">Sea mussel</name>
    <dbReference type="NCBI Taxonomy" id="42192"/>
    <lineage>
        <taxon>Eukaryota</taxon>
        <taxon>Metazoa</taxon>
        <taxon>Spiralia</taxon>
        <taxon>Lophotrochozoa</taxon>
        <taxon>Mollusca</taxon>
        <taxon>Bivalvia</taxon>
        <taxon>Autobranchia</taxon>
        <taxon>Pteriomorphia</taxon>
        <taxon>Mytilida</taxon>
        <taxon>Mytiloidea</taxon>
        <taxon>Mytilidae</taxon>
        <taxon>Mytilinae</taxon>
        <taxon>Mytilus</taxon>
    </lineage>
</organism>
<evidence type="ECO:0008006" key="4">
    <source>
        <dbReference type="Google" id="ProtNLM"/>
    </source>
</evidence>
<accession>A0A6J8DLU2</accession>
<dbReference type="EMBL" id="CACVKT020007423">
    <property type="protein sequence ID" value="CAC5407840.1"/>
    <property type="molecule type" value="Genomic_DNA"/>
</dbReference>
<keyword evidence="1" id="KW-0233">DNA recombination</keyword>
<dbReference type="GO" id="GO:0015074">
    <property type="term" value="P:DNA integration"/>
    <property type="evidence" value="ECO:0007669"/>
    <property type="project" value="InterPro"/>
</dbReference>
<keyword evidence="3" id="KW-1185">Reference proteome</keyword>
<dbReference type="SUPFAM" id="SSF56349">
    <property type="entry name" value="DNA breaking-rejoining enzymes"/>
    <property type="match status" value="1"/>
</dbReference>
<dbReference type="Gene3D" id="1.10.443.10">
    <property type="entry name" value="Intergrase catalytic core"/>
    <property type="match status" value="1"/>
</dbReference>
<evidence type="ECO:0000256" key="1">
    <source>
        <dbReference type="ARBA" id="ARBA00023172"/>
    </source>
</evidence>
<dbReference type="AlphaFoldDB" id="A0A6J8DLU2"/>
<dbReference type="OrthoDB" id="6149526at2759"/>
<gene>
    <name evidence="2" type="ORF">MCOR_41276</name>
</gene>
<dbReference type="GO" id="GO:0006310">
    <property type="term" value="P:DNA recombination"/>
    <property type="evidence" value="ECO:0007669"/>
    <property type="project" value="UniProtKB-KW"/>
</dbReference>
<sequence>MLRGMLRLDKRHDCRKPITIDILTRLLDALKLVCYSVYEICLLKASFSVAFFGFLRVGEIAKSNFNENHIVKRSNITIDTNSGSLNIVVPSSKTDQLGNSVTIILERNKTSSICPVQLMSDYIAMRHKDDGHLFCYANEKTLTRYQFSNILKKTLAFLGYNPSEFNTHSLRIGAATQSFLDGLDENSIKLKGRWKSAAYKGYIRTNLV</sequence>
<evidence type="ECO:0000313" key="3">
    <source>
        <dbReference type="Proteomes" id="UP000507470"/>
    </source>
</evidence>
<dbReference type="PANTHER" id="PTHR34605">
    <property type="entry name" value="PHAGE_INTEGRASE DOMAIN-CONTAINING PROTEIN"/>
    <property type="match status" value="1"/>
</dbReference>
<reference evidence="2 3" key="1">
    <citation type="submission" date="2020-06" db="EMBL/GenBank/DDBJ databases">
        <authorList>
            <person name="Li R."/>
            <person name="Bekaert M."/>
        </authorList>
    </citation>
    <scope>NUCLEOTIDE SEQUENCE [LARGE SCALE GENOMIC DNA]</scope>
    <source>
        <strain evidence="3">wild</strain>
    </source>
</reference>
<dbReference type="Proteomes" id="UP000507470">
    <property type="component" value="Unassembled WGS sequence"/>
</dbReference>
<dbReference type="GO" id="GO:0003677">
    <property type="term" value="F:DNA binding"/>
    <property type="evidence" value="ECO:0007669"/>
    <property type="project" value="InterPro"/>
</dbReference>
<evidence type="ECO:0000313" key="2">
    <source>
        <dbReference type="EMBL" id="CAC5407840.1"/>
    </source>
</evidence>
<dbReference type="PANTHER" id="PTHR34605:SF3">
    <property type="entry name" value="P CELL-TYPE AGGLUTINATION PROTEIN MAP4-LIKE-RELATED"/>
    <property type="match status" value="1"/>
</dbReference>
<dbReference type="InterPro" id="IPR013762">
    <property type="entry name" value="Integrase-like_cat_sf"/>
</dbReference>
<name>A0A6J8DLU2_MYTCO</name>
<dbReference type="InterPro" id="IPR011010">
    <property type="entry name" value="DNA_brk_join_enz"/>
</dbReference>
<protein>
    <recommendedName>
        <fullName evidence="4">Tyr recombinase domain-containing protein</fullName>
    </recommendedName>
</protein>
<dbReference type="InterPro" id="IPR052925">
    <property type="entry name" value="Phage_Integrase-like_Recomb"/>
</dbReference>
<proteinExistence type="predicted"/>